<organism evidence="1 2">
    <name type="scientific">Gigaspora margarita</name>
    <dbReference type="NCBI Taxonomy" id="4874"/>
    <lineage>
        <taxon>Eukaryota</taxon>
        <taxon>Fungi</taxon>
        <taxon>Fungi incertae sedis</taxon>
        <taxon>Mucoromycota</taxon>
        <taxon>Glomeromycotina</taxon>
        <taxon>Glomeromycetes</taxon>
        <taxon>Diversisporales</taxon>
        <taxon>Gigasporaceae</taxon>
        <taxon>Gigaspora</taxon>
    </lineage>
</organism>
<comment type="caution">
    <text evidence="1">The sequence shown here is derived from an EMBL/GenBank/DDBJ whole genome shotgun (WGS) entry which is preliminary data.</text>
</comment>
<name>A0ABN7WVJ4_GIGMA</name>
<evidence type="ECO:0000313" key="1">
    <source>
        <dbReference type="EMBL" id="CAG8841535.1"/>
    </source>
</evidence>
<protein>
    <submittedName>
        <fullName evidence="1">383_t:CDS:1</fullName>
    </submittedName>
</protein>
<dbReference type="Proteomes" id="UP000789901">
    <property type="component" value="Unassembled WGS sequence"/>
</dbReference>
<sequence>IFAFDNATSHIAFAEDVLVASKMNLGPGERGAPIDNYREYYFVYVKKTNSCINLHGKPKGIKWVLTERECISCKESSDSDIIDCCACRLMANQPDFLSQRGQIQQEIEFRGHKHRQTIIEAFDSISIEKIRSFARLSFRWMDAYRCGLTGKAAEYAVKQYKKHRSISKSINEEIINQINMI</sequence>
<feature type="non-terminal residue" evidence="1">
    <location>
        <position position="1"/>
    </location>
</feature>
<keyword evidence="2" id="KW-1185">Reference proteome</keyword>
<proteinExistence type="predicted"/>
<reference evidence="1 2" key="1">
    <citation type="submission" date="2021-06" db="EMBL/GenBank/DDBJ databases">
        <authorList>
            <person name="Kallberg Y."/>
            <person name="Tangrot J."/>
            <person name="Rosling A."/>
        </authorList>
    </citation>
    <scope>NUCLEOTIDE SEQUENCE [LARGE SCALE GENOMIC DNA]</scope>
    <source>
        <strain evidence="1 2">120-4 pot B 10/14</strain>
    </source>
</reference>
<accession>A0ABN7WVJ4</accession>
<evidence type="ECO:0000313" key="2">
    <source>
        <dbReference type="Proteomes" id="UP000789901"/>
    </source>
</evidence>
<gene>
    <name evidence="1" type="ORF">GMARGA_LOCUS35481</name>
</gene>
<dbReference type="EMBL" id="CAJVQB010066116">
    <property type="protein sequence ID" value="CAG8841535.1"/>
    <property type="molecule type" value="Genomic_DNA"/>
</dbReference>